<evidence type="ECO:0000256" key="1">
    <source>
        <dbReference type="SAM" id="Phobius"/>
    </source>
</evidence>
<comment type="caution">
    <text evidence="2">The sequence shown here is derived from an EMBL/GenBank/DDBJ whole genome shotgun (WGS) entry which is preliminary data.</text>
</comment>
<accession>A0A1F7VDT5</accession>
<keyword evidence="1" id="KW-1133">Transmembrane helix</keyword>
<name>A0A1F7VDT5_9BACT</name>
<reference evidence="2 3" key="1">
    <citation type="journal article" date="2016" name="Nat. Commun.">
        <title>Thousands of microbial genomes shed light on interconnected biogeochemical processes in an aquifer system.</title>
        <authorList>
            <person name="Anantharaman K."/>
            <person name="Brown C.T."/>
            <person name="Hug L.A."/>
            <person name="Sharon I."/>
            <person name="Castelle C.J."/>
            <person name="Probst A.J."/>
            <person name="Thomas B.C."/>
            <person name="Singh A."/>
            <person name="Wilkins M.J."/>
            <person name="Karaoz U."/>
            <person name="Brodie E.L."/>
            <person name="Williams K.H."/>
            <person name="Hubbard S.S."/>
            <person name="Banfield J.F."/>
        </authorList>
    </citation>
    <scope>NUCLEOTIDE SEQUENCE [LARGE SCALE GENOMIC DNA]</scope>
</reference>
<gene>
    <name evidence="2" type="ORF">A3I41_00240</name>
</gene>
<protein>
    <submittedName>
        <fullName evidence="2">Uncharacterized protein</fullName>
    </submittedName>
</protein>
<proteinExistence type="predicted"/>
<evidence type="ECO:0000313" key="3">
    <source>
        <dbReference type="Proteomes" id="UP000176593"/>
    </source>
</evidence>
<organism evidence="2 3">
    <name type="scientific">Candidatus Uhrbacteria bacterium RIFCSPLOWO2_02_FULL_48_18</name>
    <dbReference type="NCBI Taxonomy" id="1802408"/>
    <lineage>
        <taxon>Bacteria</taxon>
        <taxon>Candidatus Uhriibacteriota</taxon>
    </lineage>
</organism>
<dbReference type="Proteomes" id="UP000176593">
    <property type="component" value="Unassembled WGS sequence"/>
</dbReference>
<evidence type="ECO:0000313" key="2">
    <source>
        <dbReference type="EMBL" id="OGL88147.1"/>
    </source>
</evidence>
<dbReference type="AlphaFoldDB" id="A0A1F7VDT5"/>
<keyword evidence="1" id="KW-0812">Transmembrane</keyword>
<sequence length="174" mass="19252">MAADRDWNLQFVLPRIVFLVLCLVGGFGLFHASRVIKIPSSFMEPTGDPISPPSSNPQPSALLSMPVLTEAQMRQAIASDLKIQAGPCRGYPGTEQIIANICDDGNGSFFVMLNPNAPPTLRIAHLMERVRSYKRDFPDRRILGVTPVTDTLCEENNCAHIMYGAYGRYEVVQK</sequence>
<keyword evidence="1" id="KW-0472">Membrane</keyword>
<feature type="transmembrane region" description="Helical" evidence="1">
    <location>
        <begin position="12"/>
        <end position="32"/>
    </location>
</feature>
<dbReference type="EMBL" id="MGEQ01000001">
    <property type="protein sequence ID" value="OGL88147.1"/>
    <property type="molecule type" value="Genomic_DNA"/>
</dbReference>